<evidence type="ECO:0000313" key="1">
    <source>
        <dbReference type="EMBL" id="KAG5290907.1"/>
    </source>
</evidence>
<sequence>MGDSYFGRLYGVLRPGPRAPLVKAGVGIQSAPDMESCIDMLTFLGIRED</sequence>
<name>A0A8H7YJF9_AJECA</name>
<reference evidence="1 2" key="1">
    <citation type="submission" date="2021-01" db="EMBL/GenBank/DDBJ databases">
        <title>Chromosome-level genome assembly of a human fungal pathogen reveals clustering of transcriptionally co-regulated genes.</title>
        <authorList>
            <person name="Voorhies M."/>
            <person name="Cohen S."/>
            <person name="Shea T.P."/>
            <person name="Petrus S."/>
            <person name="Munoz J.F."/>
            <person name="Poplawski S."/>
            <person name="Goldman W.E."/>
            <person name="Michael T."/>
            <person name="Cuomo C.A."/>
            <person name="Sil A."/>
            <person name="Beyhan S."/>
        </authorList>
    </citation>
    <scope>NUCLEOTIDE SEQUENCE [LARGE SCALE GENOMIC DNA]</scope>
    <source>
        <strain evidence="1 2">G184AR</strain>
    </source>
</reference>
<dbReference type="Proteomes" id="UP000670092">
    <property type="component" value="Unassembled WGS sequence"/>
</dbReference>
<accession>A0A8H7YJF9</accession>
<organism evidence="1 2">
    <name type="scientific">Ajellomyces capsulatus</name>
    <name type="common">Darling's disease fungus</name>
    <name type="synonym">Histoplasma capsulatum</name>
    <dbReference type="NCBI Taxonomy" id="5037"/>
    <lineage>
        <taxon>Eukaryota</taxon>
        <taxon>Fungi</taxon>
        <taxon>Dikarya</taxon>
        <taxon>Ascomycota</taxon>
        <taxon>Pezizomycotina</taxon>
        <taxon>Eurotiomycetes</taxon>
        <taxon>Eurotiomycetidae</taxon>
        <taxon>Onygenales</taxon>
        <taxon>Ajellomycetaceae</taxon>
        <taxon>Histoplasma</taxon>
    </lineage>
</organism>
<proteinExistence type="predicted"/>
<dbReference type="EMBL" id="JAEVHI010000005">
    <property type="protein sequence ID" value="KAG5290907.1"/>
    <property type="molecule type" value="Genomic_DNA"/>
</dbReference>
<evidence type="ECO:0000313" key="2">
    <source>
        <dbReference type="Proteomes" id="UP000670092"/>
    </source>
</evidence>
<protein>
    <submittedName>
        <fullName evidence="1">Uncharacterized protein</fullName>
    </submittedName>
</protein>
<dbReference type="VEuPathDB" id="FungiDB:I7I52_08072"/>
<gene>
    <name evidence="1" type="ORF">I7I52_08072</name>
</gene>
<dbReference type="AlphaFoldDB" id="A0A8H7YJF9"/>
<comment type="caution">
    <text evidence="1">The sequence shown here is derived from an EMBL/GenBank/DDBJ whole genome shotgun (WGS) entry which is preliminary data.</text>
</comment>